<dbReference type="OrthoDB" id="539213at2759"/>
<dbReference type="SUPFAM" id="SSF48403">
    <property type="entry name" value="Ankyrin repeat"/>
    <property type="match status" value="1"/>
</dbReference>
<dbReference type="InterPro" id="IPR036770">
    <property type="entry name" value="Ankyrin_rpt-contain_sf"/>
</dbReference>
<dbReference type="AlphaFoldDB" id="A0A5C3KLN2"/>
<dbReference type="STRING" id="230819.A0A5C3KLN2"/>
<keyword evidence="2" id="KW-1185">Reference proteome</keyword>
<gene>
    <name evidence="1" type="ORF">FA15DRAFT_93194</name>
</gene>
<sequence length="290" mass="33262">MQARYSKGLESIPVELLLETQLFALSESLPYVSRHLYHVFKGTSSIYRAQYIAYRLGHITDESRLCTRALRFPLCNRAVFEIFHRLVQARIHPPNQELLVPPLELMLKPRDKEEETPKKATTMKTTTYDLPRRLFNNLIPPSNGRPWRDNDAPLPFLHFLFEFKDGLLPDPNANSGYALTKSVHAQFMPLIQFLIDQGASPSIKDNLAVMVAIRQRNLDLVKLLIERQELTSSQPKSSKSSGKRRKLEDRVKVDARMLKVAVQCKAKDIAEYLCHEKGVIPDIQTLQLMA</sequence>
<dbReference type="Gene3D" id="1.25.40.20">
    <property type="entry name" value="Ankyrin repeat-containing domain"/>
    <property type="match status" value="1"/>
</dbReference>
<name>A0A5C3KLN2_COPMA</name>
<organism evidence="1 2">
    <name type="scientific">Coprinopsis marcescibilis</name>
    <name type="common">Agaric fungus</name>
    <name type="synonym">Psathyrella marcescibilis</name>
    <dbReference type="NCBI Taxonomy" id="230819"/>
    <lineage>
        <taxon>Eukaryota</taxon>
        <taxon>Fungi</taxon>
        <taxon>Dikarya</taxon>
        <taxon>Basidiomycota</taxon>
        <taxon>Agaricomycotina</taxon>
        <taxon>Agaricomycetes</taxon>
        <taxon>Agaricomycetidae</taxon>
        <taxon>Agaricales</taxon>
        <taxon>Agaricineae</taxon>
        <taxon>Psathyrellaceae</taxon>
        <taxon>Coprinopsis</taxon>
    </lineage>
</organism>
<proteinExistence type="predicted"/>
<evidence type="ECO:0000313" key="2">
    <source>
        <dbReference type="Proteomes" id="UP000307440"/>
    </source>
</evidence>
<protein>
    <recommendedName>
        <fullName evidence="3">Ankyrin</fullName>
    </recommendedName>
</protein>
<accession>A0A5C3KLN2</accession>
<evidence type="ECO:0008006" key="3">
    <source>
        <dbReference type="Google" id="ProtNLM"/>
    </source>
</evidence>
<evidence type="ECO:0000313" key="1">
    <source>
        <dbReference type="EMBL" id="TFK21164.1"/>
    </source>
</evidence>
<dbReference type="Proteomes" id="UP000307440">
    <property type="component" value="Unassembled WGS sequence"/>
</dbReference>
<dbReference type="EMBL" id="ML210276">
    <property type="protein sequence ID" value="TFK21164.1"/>
    <property type="molecule type" value="Genomic_DNA"/>
</dbReference>
<reference evidence="1 2" key="1">
    <citation type="journal article" date="2019" name="Nat. Ecol. Evol.">
        <title>Megaphylogeny resolves global patterns of mushroom evolution.</title>
        <authorList>
            <person name="Varga T."/>
            <person name="Krizsan K."/>
            <person name="Foldi C."/>
            <person name="Dima B."/>
            <person name="Sanchez-Garcia M."/>
            <person name="Sanchez-Ramirez S."/>
            <person name="Szollosi G.J."/>
            <person name="Szarkandi J.G."/>
            <person name="Papp V."/>
            <person name="Albert L."/>
            <person name="Andreopoulos W."/>
            <person name="Angelini C."/>
            <person name="Antonin V."/>
            <person name="Barry K.W."/>
            <person name="Bougher N.L."/>
            <person name="Buchanan P."/>
            <person name="Buyck B."/>
            <person name="Bense V."/>
            <person name="Catcheside P."/>
            <person name="Chovatia M."/>
            <person name="Cooper J."/>
            <person name="Damon W."/>
            <person name="Desjardin D."/>
            <person name="Finy P."/>
            <person name="Geml J."/>
            <person name="Haridas S."/>
            <person name="Hughes K."/>
            <person name="Justo A."/>
            <person name="Karasinski D."/>
            <person name="Kautmanova I."/>
            <person name="Kiss B."/>
            <person name="Kocsube S."/>
            <person name="Kotiranta H."/>
            <person name="LaButti K.M."/>
            <person name="Lechner B.E."/>
            <person name="Liimatainen K."/>
            <person name="Lipzen A."/>
            <person name="Lukacs Z."/>
            <person name="Mihaltcheva S."/>
            <person name="Morgado L.N."/>
            <person name="Niskanen T."/>
            <person name="Noordeloos M.E."/>
            <person name="Ohm R.A."/>
            <person name="Ortiz-Santana B."/>
            <person name="Ovrebo C."/>
            <person name="Racz N."/>
            <person name="Riley R."/>
            <person name="Savchenko A."/>
            <person name="Shiryaev A."/>
            <person name="Soop K."/>
            <person name="Spirin V."/>
            <person name="Szebenyi C."/>
            <person name="Tomsovsky M."/>
            <person name="Tulloss R.E."/>
            <person name="Uehling J."/>
            <person name="Grigoriev I.V."/>
            <person name="Vagvolgyi C."/>
            <person name="Papp T."/>
            <person name="Martin F.M."/>
            <person name="Miettinen O."/>
            <person name="Hibbett D.S."/>
            <person name="Nagy L.G."/>
        </authorList>
    </citation>
    <scope>NUCLEOTIDE SEQUENCE [LARGE SCALE GENOMIC DNA]</scope>
    <source>
        <strain evidence="1 2">CBS 121175</strain>
    </source>
</reference>